<dbReference type="GO" id="GO:0016787">
    <property type="term" value="F:hydrolase activity"/>
    <property type="evidence" value="ECO:0007669"/>
    <property type="project" value="UniProtKB-KW"/>
</dbReference>
<protein>
    <submittedName>
        <fullName evidence="3">Carbon-nitrogen family hydrolase</fullName>
    </submittedName>
</protein>
<dbReference type="PANTHER" id="PTHR23088">
    <property type="entry name" value="NITRILASE-RELATED"/>
    <property type="match status" value="1"/>
</dbReference>
<keyword evidence="4" id="KW-1185">Reference proteome</keyword>
<keyword evidence="3" id="KW-0378">Hydrolase</keyword>
<dbReference type="Proteomes" id="UP000626844">
    <property type="component" value="Unassembled WGS sequence"/>
</dbReference>
<evidence type="ECO:0000256" key="1">
    <source>
        <dbReference type="ARBA" id="ARBA00010613"/>
    </source>
</evidence>
<name>A0A926NJY2_9BACI</name>
<gene>
    <name evidence="3" type="ORF">IC621_23270</name>
</gene>
<dbReference type="Gene3D" id="3.60.110.10">
    <property type="entry name" value="Carbon-nitrogen hydrolase"/>
    <property type="match status" value="1"/>
</dbReference>
<evidence type="ECO:0000313" key="4">
    <source>
        <dbReference type="Proteomes" id="UP000626844"/>
    </source>
</evidence>
<dbReference type="AlphaFoldDB" id="A0A926NJY2"/>
<proteinExistence type="inferred from homology"/>
<dbReference type="InterPro" id="IPR001110">
    <property type="entry name" value="UPF0012_CS"/>
</dbReference>
<evidence type="ECO:0000259" key="2">
    <source>
        <dbReference type="PROSITE" id="PS50263"/>
    </source>
</evidence>
<reference evidence="3" key="1">
    <citation type="submission" date="2020-09" db="EMBL/GenBank/DDBJ databases">
        <title>A novel bacterium of genus Bacillus, isolated from South China Sea.</title>
        <authorList>
            <person name="Huang H."/>
            <person name="Mo K."/>
            <person name="Hu Y."/>
        </authorList>
    </citation>
    <scope>NUCLEOTIDE SEQUENCE</scope>
    <source>
        <strain evidence="3">IB182487</strain>
    </source>
</reference>
<dbReference type="InterPro" id="IPR003010">
    <property type="entry name" value="C-N_Hydrolase"/>
</dbReference>
<dbReference type="CDD" id="cd07583">
    <property type="entry name" value="nitrilase_5"/>
    <property type="match status" value="1"/>
</dbReference>
<dbReference type="Pfam" id="PF00795">
    <property type="entry name" value="CN_hydrolase"/>
    <property type="match status" value="1"/>
</dbReference>
<dbReference type="EMBL" id="JACXAI010000043">
    <property type="protein sequence ID" value="MBD1383124.1"/>
    <property type="molecule type" value="Genomic_DNA"/>
</dbReference>
<dbReference type="PANTHER" id="PTHR23088:SF27">
    <property type="entry name" value="DEAMINATED GLUTATHIONE AMIDASE"/>
    <property type="match status" value="1"/>
</dbReference>
<comment type="similarity">
    <text evidence="1">Belongs to the carbon-nitrogen hydrolase superfamily. NIT1/NIT2 family.</text>
</comment>
<organism evidence="3 4">
    <name type="scientific">Metabacillus arenae</name>
    <dbReference type="NCBI Taxonomy" id="2771434"/>
    <lineage>
        <taxon>Bacteria</taxon>
        <taxon>Bacillati</taxon>
        <taxon>Bacillota</taxon>
        <taxon>Bacilli</taxon>
        <taxon>Bacillales</taxon>
        <taxon>Bacillaceae</taxon>
        <taxon>Metabacillus</taxon>
    </lineage>
</organism>
<evidence type="ECO:0000313" key="3">
    <source>
        <dbReference type="EMBL" id="MBD1383124.1"/>
    </source>
</evidence>
<dbReference type="InterPro" id="IPR036526">
    <property type="entry name" value="C-N_Hydrolase_sf"/>
</dbReference>
<dbReference type="RefSeq" id="WP_191161970.1">
    <property type="nucleotide sequence ID" value="NZ_JACXAI010000043.1"/>
</dbReference>
<comment type="caution">
    <text evidence="3">The sequence shown here is derived from an EMBL/GenBank/DDBJ whole genome shotgun (WGS) entry which is preliminary data.</text>
</comment>
<feature type="domain" description="CN hydrolase" evidence="2">
    <location>
        <begin position="1"/>
        <end position="240"/>
    </location>
</feature>
<dbReference type="PROSITE" id="PS01227">
    <property type="entry name" value="UPF0012"/>
    <property type="match status" value="1"/>
</dbReference>
<accession>A0A926NJY2</accession>
<dbReference type="PROSITE" id="PS50263">
    <property type="entry name" value="CN_HYDROLASE"/>
    <property type="match status" value="1"/>
</dbReference>
<sequence>MNYAIYQMDIIAGNPSENRKKVKEWVEKTMTASSPDILVLPEMWTTGYTLSALEELAENEGQDTVPFLTELAERFNVNIIGGSVANKKNGGIFNSSFVVNRMGEVIYEYDKIHLVPMLDEHLYLEGGKKKASVFELDGIKMGLIICYDLRFPELSRELALKGAEVLHVVAEWPSARRVHWCALQKARAIENQMFVVSCNRVGCYDNVEFAGMSMIIDPWGNELSIGSDQNEETIVNNVSLELAAKVRKDVPVFSSRVPELY</sequence>
<dbReference type="SUPFAM" id="SSF56317">
    <property type="entry name" value="Carbon-nitrogen hydrolase"/>
    <property type="match status" value="1"/>
</dbReference>